<reference evidence="1 2" key="1">
    <citation type="submission" date="2018-05" db="EMBL/GenBank/DDBJ databases">
        <title>Genomic Encyclopedia of Archaeal and Bacterial Type Strains, Phase II (KMG-II): from individual species to whole genera.</title>
        <authorList>
            <person name="Goeker M."/>
        </authorList>
    </citation>
    <scope>NUCLEOTIDE SEQUENCE [LARGE SCALE GENOMIC DNA]</scope>
    <source>
        <strain evidence="1 2">DSM 22214</strain>
    </source>
</reference>
<comment type="caution">
    <text evidence="1">The sequence shown here is derived from an EMBL/GenBank/DDBJ whole genome shotgun (WGS) entry which is preliminary data.</text>
</comment>
<gene>
    <name evidence="1" type="ORF">LV89_03116</name>
</gene>
<dbReference type="AlphaFoldDB" id="A0A316E2N3"/>
<name>A0A316E2N3_9BACT</name>
<evidence type="ECO:0000313" key="2">
    <source>
        <dbReference type="Proteomes" id="UP000245489"/>
    </source>
</evidence>
<dbReference type="Proteomes" id="UP000245489">
    <property type="component" value="Unassembled WGS sequence"/>
</dbReference>
<protein>
    <submittedName>
        <fullName evidence="1">SPASM domain peptide maturase of grasp-with-spasm system</fullName>
    </submittedName>
</protein>
<sequence length="329" mass="38835">MENKPIYFKLFAHNIPVLGKERSAIYDLQKGEIVFIPNILFQIIQDLKQSSLAIVKNQYAPKQPELFDNYIDFLIKKDLGFKTKSPESFPEIDLSYQVPAGIYNAVIESDFEQYDISLAINSLDELLCRHLELRLQINGIEEDFLLQFFREINHKSFRSMVVFIEYRPELWQEDWAIKVFEACRKIEQLIIINCPISFKSDQYTDKIIYTTQSLDELSIYKKRYIVNINYFSEALHFNPFYNRKVCIDKEGNIKNDLRENHAWGNVEKDNLLKVIDSEEFKSIWEASPDKIEGLKDSPLRYCQFLPFQLSKNEHNTWSVVNENILQTAN</sequence>
<dbReference type="EMBL" id="QGGO01000016">
    <property type="protein sequence ID" value="PWK23908.1"/>
    <property type="molecule type" value="Genomic_DNA"/>
</dbReference>
<organism evidence="1 2">
    <name type="scientific">Arcicella aurantiaca</name>
    <dbReference type="NCBI Taxonomy" id="591202"/>
    <lineage>
        <taxon>Bacteria</taxon>
        <taxon>Pseudomonadati</taxon>
        <taxon>Bacteroidota</taxon>
        <taxon>Cytophagia</taxon>
        <taxon>Cytophagales</taxon>
        <taxon>Flectobacillaceae</taxon>
        <taxon>Arcicella</taxon>
    </lineage>
</organism>
<dbReference type="RefSeq" id="WP_109743820.1">
    <property type="nucleotide sequence ID" value="NZ_QGGO01000016.1"/>
</dbReference>
<evidence type="ECO:0000313" key="1">
    <source>
        <dbReference type="EMBL" id="PWK23908.1"/>
    </source>
</evidence>
<proteinExistence type="predicted"/>
<dbReference type="OrthoDB" id="1073749at2"/>
<keyword evidence="2" id="KW-1185">Reference proteome</keyword>
<accession>A0A316E2N3</accession>